<sequence length="352" mass="39092">MLEMIRNDKNLRNRIMWTDEAIFTWNVQVNRHNCVYWASENPKLEIKKKANSPGLTVWGGICSEGIIGPYIFDEKVNAKIDLKNFYFIQDGAPAHNSNIGRTFLNEKFPHKWMGAVDPLIDLRGGSICQDVESPTCCRRRSEDRQRCHGRPELEHGEYGRSLLVLIGGSVNFDAVELGPLTCVVLWDWICQLVGLGQSTFVVRWDWVRQLVWCCGTGSVNLCGEVGLGQSTCVVRCDWIRQLVWCGGTGSINLCGEVGLGQTTCVVSQLVWCGGTGSVNLCGEVGLGQSICVVRWDWMRQLVWCCGTGSVNLCSEAGLGQSTFVVRWDWVRQLVWCCGTGSVNLCGEVGLGQ</sequence>
<name>A0ABY6KAL8_9ARAC</name>
<dbReference type="InterPro" id="IPR036397">
    <property type="entry name" value="RNaseH_sf"/>
</dbReference>
<evidence type="ECO:0008006" key="3">
    <source>
        <dbReference type="Google" id="ProtNLM"/>
    </source>
</evidence>
<reference evidence="1 2" key="1">
    <citation type="submission" date="2022-01" db="EMBL/GenBank/DDBJ databases">
        <title>A chromosomal length assembly of Cordylochernes scorpioides.</title>
        <authorList>
            <person name="Zeh D."/>
            <person name="Zeh J."/>
        </authorList>
    </citation>
    <scope>NUCLEOTIDE SEQUENCE [LARGE SCALE GENOMIC DNA]</scope>
    <source>
        <strain evidence="1">IN4F17</strain>
        <tissue evidence="1">Whole Body</tissue>
    </source>
</reference>
<gene>
    <name evidence="1" type="ORF">LAZ67_3005830</name>
</gene>
<evidence type="ECO:0000313" key="2">
    <source>
        <dbReference type="Proteomes" id="UP001235939"/>
    </source>
</evidence>
<dbReference type="Gene3D" id="3.30.420.10">
    <property type="entry name" value="Ribonuclease H-like superfamily/Ribonuclease H"/>
    <property type="match status" value="1"/>
</dbReference>
<evidence type="ECO:0000313" key="1">
    <source>
        <dbReference type="EMBL" id="UYV65894.1"/>
    </source>
</evidence>
<keyword evidence="2" id="KW-1185">Reference proteome</keyword>
<dbReference type="PANTHER" id="PTHR47326">
    <property type="entry name" value="TRANSPOSABLE ELEMENT TC3 TRANSPOSASE-LIKE PROTEIN"/>
    <property type="match status" value="1"/>
</dbReference>
<organism evidence="1 2">
    <name type="scientific">Cordylochernes scorpioides</name>
    <dbReference type="NCBI Taxonomy" id="51811"/>
    <lineage>
        <taxon>Eukaryota</taxon>
        <taxon>Metazoa</taxon>
        <taxon>Ecdysozoa</taxon>
        <taxon>Arthropoda</taxon>
        <taxon>Chelicerata</taxon>
        <taxon>Arachnida</taxon>
        <taxon>Pseudoscorpiones</taxon>
        <taxon>Cheliferoidea</taxon>
        <taxon>Chernetidae</taxon>
        <taxon>Cordylochernes</taxon>
    </lineage>
</organism>
<proteinExistence type="predicted"/>
<dbReference type="PANTHER" id="PTHR47326:SF1">
    <property type="entry name" value="HTH PSQ-TYPE DOMAIN-CONTAINING PROTEIN"/>
    <property type="match status" value="1"/>
</dbReference>
<protein>
    <recommendedName>
        <fullName evidence="3">Transposase</fullName>
    </recommendedName>
</protein>
<accession>A0ABY6KAL8</accession>
<dbReference type="EMBL" id="CP092865">
    <property type="protein sequence ID" value="UYV65894.1"/>
    <property type="molecule type" value="Genomic_DNA"/>
</dbReference>
<dbReference type="Proteomes" id="UP001235939">
    <property type="component" value="Chromosome 03"/>
</dbReference>